<gene>
    <name evidence="3" type="ORF">Hamer_G008674</name>
</gene>
<dbReference type="Pfam" id="PF15961">
    <property type="entry name" value="DUF4764"/>
    <property type="match status" value="1"/>
</dbReference>
<evidence type="ECO:0000313" key="3">
    <source>
        <dbReference type="EMBL" id="KAG7173145.1"/>
    </source>
</evidence>
<feature type="domain" description="DUF4764" evidence="2">
    <location>
        <begin position="802"/>
        <end position="993"/>
    </location>
</feature>
<evidence type="ECO:0000259" key="2">
    <source>
        <dbReference type="Pfam" id="PF15961"/>
    </source>
</evidence>
<feature type="compositionally biased region" description="Polar residues" evidence="1">
    <location>
        <begin position="945"/>
        <end position="964"/>
    </location>
</feature>
<dbReference type="InterPro" id="IPR031885">
    <property type="entry name" value="DUF4764"/>
</dbReference>
<protein>
    <recommendedName>
        <fullName evidence="2">DUF4764 domain-containing protein</fullName>
    </recommendedName>
</protein>
<feature type="compositionally biased region" description="Polar residues" evidence="1">
    <location>
        <begin position="971"/>
        <end position="995"/>
    </location>
</feature>
<dbReference type="Proteomes" id="UP000747542">
    <property type="component" value="Unassembled WGS sequence"/>
</dbReference>
<dbReference type="PANTHER" id="PTHR16116">
    <property type="entry name" value="ZINC FINGER PROTEIN 839"/>
    <property type="match status" value="1"/>
</dbReference>
<proteinExistence type="predicted"/>
<dbReference type="PANTHER" id="PTHR16116:SF5">
    <property type="entry name" value="ZINC FINGER PROTEIN 839"/>
    <property type="match status" value="1"/>
</dbReference>
<keyword evidence="4" id="KW-1185">Reference proteome</keyword>
<reference evidence="3" key="1">
    <citation type="journal article" date="2021" name="Sci. Adv.">
        <title>The American lobster genome reveals insights on longevity, neural, and immune adaptations.</title>
        <authorList>
            <person name="Polinski J.M."/>
            <person name="Zimin A.V."/>
            <person name="Clark K.F."/>
            <person name="Kohn A.B."/>
            <person name="Sadowski N."/>
            <person name="Timp W."/>
            <person name="Ptitsyn A."/>
            <person name="Khanna P."/>
            <person name="Romanova D.Y."/>
            <person name="Williams P."/>
            <person name="Greenwood S.J."/>
            <person name="Moroz L.L."/>
            <person name="Walt D.R."/>
            <person name="Bodnar A.G."/>
        </authorList>
    </citation>
    <scope>NUCLEOTIDE SEQUENCE</scope>
    <source>
        <strain evidence="3">GMGI-L3</strain>
    </source>
</reference>
<accession>A0A8J5T8E2</accession>
<feature type="compositionally biased region" description="Basic residues" evidence="1">
    <location>
        <begin position="1010"/>
        <end position="1027"/>
    </location>
</feature>
<dbReference type="EMBL" id="JAHLQT010010178">
    <property type="protein sequence ID" value="KAG7173145.1"/>
    <property type="molecule type" value="Genomic_DNA"/>
</dbReference>
<dbReference type="InterPro" id="IPR039946">
    <property type="entry name" value="ZN839"/>
</dbReference>
<name>A0A8J5T8E2_HOMAM</name>
<evidence type="ECO:0000256" key="1">
    <source>
        <dbReference type="SAM" id="MobiDB-lite"/>
    </source>
</evidence>
<organism evidence="3 4">
    <name type="scientific">Homarus americanus</name>
    <name type="common">American lobster</name>
    <dbReference type="NCBI Taxonomy" id="6706"/>
    <lineage>
        <taxon>Eukaryota</taxon>
        <taxon>Metazoa</taxon>
        <taxon>Ecdysozoa</taxon>
        <taxon>Arthropoda</taxon>
        <taxon>Crustacea</taxon>
        <taxon>Multicrustacea</taxon>
        <taxon>Malacostraca</taxon>
        <taxon>Eumalacostraca</taxon>
        <taxon>Eucarida</taxon>
        <taxon>Decapoda</taxon>
        <taxon>Pleocyemata</taxon>
        <taxon>Astacidea</taxon>
        <taxon>Nephropoidea</taxon>
        <taxon>Nephropidae</taxon>
        <taxon>Homarus</taxon>
    </lineage>
</organism>
<sequence length="1696" mass="184223">MSKTLLFLNGQPVILTSEGTESVVQDNTALASSIEGQGNVESHNNAKAIFDPGMGNKLTHPSGARLEESENLGDNIRPNSVQVKVNGREVPGFMLPQDKTGTVHKVIGQTLHQSKVDYGLLSPEKIANVNVPEKGNEAESGAILQLHNALVQRVITKESNFADAGEESCGSDVFTLSANTQLLHSHVEGRTVVGSQEDSSVESLQNIVRLPIVSSQMQVDGQGVNIATDQGQVMHVGTDESQGQPRNMSTIVAIIQGEDGSTQTIELSPEEACKLNLQLLGGNVGAEQNPVHPSPVKLQELSTPHLNLATDQKNQITEIDNNSEGLEGGTSSVFPEEDRHDGIGGNGSCDISTSDADVSLGPFLLIPEYNADGSISMLQIRGSDSDVSSEVSVPEPLDSNSVSISNAQFQPSRDTSEKTLMSFPRSNQNVPVSTHQQAKKHSNIKPKHIDWKAIAPKSTPRVPGSMYLRDIAKRTKFRNLISFLDTKQTYQDIEIKAEDMETVTPTTLSASIAGLSNAVNVSPQALVIPSSAGFTLGTSSGLLRSPSPLLAERGVTPPIKVEDVALHLSHHPSSNSVLHNEHKTQLKEESSVCSDRALTIKVNTGPISVTDSTVFTTASSTTPDPSIKCEESTEALAGCSQSNSNPPSLITIVYCSSGGDETPLTVHLPGVDNTKPLGSSENPIQLVQQGNTFQALQPVKERQLEQITTLLQQSRITAPPTVHHDEIYDPKTNMKIVYKVVFPEGILHGEDDDDESKDDILWDARLGLLEEKRKGRKSKDWRKIKLHEEEEIDVEIMDENEERKKPIARTRSGRISRPPRHMVRDFKHLHPINFNDDDKDKDTPSIGYSDYAEHHQPEPEEKPPVPAIIELPRRKKREVPALTRLRYTCLTCGKLYMGRMEAHYQKFPDHRREHPLSPSDLKQSYSAIKTLSDSSKLITDEGSEINKSVLSPTPGTQASETSGEPSLPMETLTTQPINTPTSLHTQQQPSTSSHEPQFDVPTELNSVKPSRGRGRRGRRGRRSRGRGAKFGGPGRSAVAASSNPPAPVASPLNMLEKILSGYKSEDIQKAVGKRLVENLTPWQLLCFQSEGKDANGVHCSWQNRLNILLNLFKECKEDFERHLEPLPEASCNRSQESAHKETQSSALTKQLEYSAPSILKTDLDPENDVLLQPSESKNQSLYSNNDNLFNDGEADQVVADESARVNSVKVCEYLASFLGVTSGLYRPKEQSKTQSSPILCAVASTSGIRENFLSNLTNPGSVKRHLDLDESAVGETSSKRIQRDAQGSEEILEQKSTIALNNDQSAHCDIAETDVCTYPKKVEERDSVDNVSKVLEDATRNLDLSSYNLSSQISSENDLNPSQLQTSISSTSTLLTTSEGTTSLSTTLSAPHFRISLNNEGVSVSDTTLTMSHTAPCVTHTSAVTNVTSSLPIEVPHFASHNNNSVSAISSCIPLSSIDTSLMPTSTIPQVNTIQQMPLGDLDITAEDLPRLLSEGTGLVVGGSSDGDACDAPKLLDTSGDTTDLSEMLFKLQEATAGISQSQDPNLGPPVYQEHLMTSSQQMASQSLRTHSEVALPSQGYSAVGQTINPHSTSNLSLKLDTTQVNNEPSMPRLTFTGALHTSSDFHSTSDMTQSINVTEDNGKVQQVLLNQASNQQQNVNIDQSETSLVGDRERLNIGFSVSGLGSNEFEDLLKR</sequence>
<feature type="region of interest" description="Disordered" evidence="1">
    <location>
        <begin position="831"/>
        <end position="865"/>
    </location>
</feature>
<evidence type="ECO:0000313" key="4">
    <source>
        <dbReference type="Proteomes" id="UP000747542"/>
    </source>
</evidence>
<dbReference type="OrthoDB" id="6369238at2759"/>
<feature type="compositionally biased region" description="Basic and acidic residues" evidence="1">
    <location>
        <begin position="851"/>
        <end position="863"/>
    </location>
</feature>
<feature type="region of interest" description="Disordered" evidence="1">
    <location>
        <begin position="944"/>
        <end position="1049"/>
    </location>
</feature>
<comment type="caution">
    <text evidence="3">The sequence shown here is derived from an EMBL/GenBank/DDBJ whole genome shotgun (WGS) entry which is preliminary data.</text>
</comment>